<dbReference type="KEGG" id="cfj:CFIO01_13244"/>
<sequence>METTGFPNYGHYSTTSHTTTTTTTATITMTTTSRNRPGHHPLSFYSEQTADRPSSTLMTVRSLHRRGPPLCRAVRILKITRPASDRQRSIILDVQDMDTAGPNTTKNESNQCPYDVVDTVCEGE</sequence>
<evidence type="ECO:0000313" key="3">
    <source>
        <dbReference type="Proteomes" id="UP000020467"/>
    </source>
</evidence>
<dbReference type="AlphaFoldDB" id="A0A010RTR8"/>
<evidence type="ECO:0000256" key="1">
    <source>
        <dbReference type="SAM" id="MobiDB-lite"/>
    </source>
</evidence>
<evidence type="ECO:0000313" key="2">
    <source>
        <dbReference type="EMBL" id="EXF81444.1"/>
    </source>
</evidence>
<accession>A0A010RTR8</accession>
<dbReference type="EMBL" id="JARH01000370">
    <property type="protein sequence ID" value="EXF81444.1"/>
    <property type="molecule type" value="Genomic_DNA"/>
</dbReference>
<dbReference type="Proteomes" id="UP000020467">
    <property type="component" value="Unassembled WGS sequence"/>
</dbReference>
<feature type="region of interest" description="Disordered" evidence="1">
    <location>
        <begin position="1"/>
        <end position="53"/>
    </location>
</feature>
<dbReference type="HOGENOM" id="CLU_2003735_0_0_1"/>
<proteinExistence type="predicted"/>
<feature type="compositionally biased region" description="Polar residues" evidence="1">
    <location>
        <begin position="101"/>
        <end position="111"/>
    </location>
</feature>
<feature type="region of interest" description="Disordered" evidence="1">
    <location>
        <begin position="90"/>
        <end position="111"/>
    </location>
</feature>
<name>A0A010RTR8_9PEZI</name>
<keyword evidence="3" id="KW-1185">Reference proteome</keyword>
<reference evidence="2 3" key="1">
    <citation type="submission" date="2014-02" db="EMBL/GenBank/DDBJ databases">
        <title>The genome sequence of Colletotrichum fioriniae PJ7.</title>
        <authorList>
            <person name="Baroncelli R."/>
            <person name="Thon M.R."/>
        </authorList>
    </citation>
    <scope>NUCLEOTIDE SEQUENCE [LARGE SCALE GENOMIC DNA]</scope>
    <source>
        <strain evidence="2 3">PJ7</strain>
    </source>
</reference>
<comment type="caution">
    <text evidence="2">The sequence shown here is derived from an EMBL/GenBank/DDBJ whole genome shotgun (WGS) entry which is preliminary data.</text>
</comment>
<gene>
    <name evidence="2" type="ORF">CFIO01_13244</name>
</gene>
<protein>
    <submittedName>
        <fullName evidence="2">Uncharacterized protein</fullName>
    </submittedName>
</protein>
<feature type="compositionally biased region" description="Low complexity" evidence="1">
    <location>
        <begin position="13"/>
        <end position="33"/>
    </location>
</feature>
<organism evidence="2 3">
    <name type="scientific">Colletotrichum fioriniae PJ7</name>
    <dbReference type="NCBI Taxonomy" id="1445577"/>
    <lineage>
        <taxon>Eukaryota</taxon>
        <taxon>Fungi</taxon>
        <taxon>Dikarya</taxon>
        <taxon>Ascomycota</taxon>
        <taxon>Pezizomycotina</taxon>
        <taxon>Sordariomycetes</taxon>
        <taxon>Hypocreomycetidae</taxon>
        <taxon>Glomerellales</taxon>
        <taxon>Glomerellaceae</taxon>
        <taxon>Colletotrichum</taxon>
        <taxon>Colletotrichum acutatum species complex</taxon>
    </lineage>
</organism>